<comment type="caution">
    <text evidence="1">The sequence shown here is derived from an EMBL/GenBank/DDBJ whole genome shotgun (WGS) entry which is preliminary data.</text>
</comment>
<sequence length="78" mass="8962">MDEEELVHELRKIIFDDDAFLFLQILLAEETDLEGKIQFVVDSLRIEILPTKVKGGCLAPTINVYMEPPTGELEHYTK</sequence>
<keyword evidence="2" id="KW-1185">Reference proteome</keyword>
<reference evidence="1 2" key="1">
    <citation type="journal article" date="2018" name="Sci. Rep.">
        <title>Genome sequence of the cauliflower mushroom Sparassis crispa (Hanabiratake) and its association with beneficial usage.</title>
        <authorList>
            <person name="Kiyama R."/>
            <person name="Furutani Y."/>
            <person name="Kawaguchi K."/>
            <person name="Nakanishi T."/>
        </authorList>
    </citation>
    <scope>NUCLEOTIDE SEQUENCE [LARGE SCALE GENOMIC DNA]</scope>
</reference>
<accession>A0A401H344</accession>
<dbReference type="GeneID" id="38785782"/>
<evidence type="ECO:0000313" key="2">
    <source>
        <dbReference type="Proteomes" id="UP000287166"/>
    </source>
</evidence>
<dbReference type="InParanoid" id="A0A401H344"/>
<dbReference type="RefSeq" id="XP_027619778.1">
    <property type="nucleotide sequence ID" value="XM_027763977.1"/>
</dbReference>
<proteinExistence type="predicted"/>
<protein>
    <submittedName>
        <fullName evidence="1">Uncharacterized protein</fullName>
    </submittedName>
</protein>
<dbReference type="Proteomes" id="UP000287166">
    <property type="component" value="Unassembled WGS sequence"/>
</dbReference>
<organism evidence="1 2">
    <name type="scientific">Sparassis crispa</name>
    <dbReference type="NCBI Taxonomy" id="139825"/>
    <lineage>
        <taxon>Eukaryota</taxon>
        <taxon>Fungi</taxon>
        <taxon>Dikarya</taxon>
        <taxon>Basidiomycota</taxon>
        <taxon>Agaricomycotina</taxon>
        <taxon>Agaricomycetes</taxon>
        <taxon>Polyporales</taxon>
        <taxon>Sparassidaceae</taxon>
        <taxon>Sparassis</taxon>
    </lineage>
</organism>
<name>A0A401H344_9APHY</name>
<gene>
    <name evidence="1" type="ORF">SCP_1402730</name>
</gene>
<evidence type="ECO:0000313" key="1">
    <source>
        <dbReference type="EMBL" id="GBE88865.1"/>
    </source>
</evidence>
<dbReference type="EMBL" id="BFAD01000014">
    <property type="protein sequence ID" value="GBE88865.1"/>
    <property type="molecule type" value="Genomic_DNA"/>
</dbReference>
<dbReference type="AlphaFoldDB" id="A0A401H344"/>